<dbReference type="AlphaFoldDB" id="A0A516GYG0"/>
<evidence type="ECO:0000313" key="2">
    <source>
        <dbReference type="EMBL" id="QDO96578.1"/>
    </source>
</evidence>
<dbReference type="OrthoDB" id="7171187at2"/>
<dbReference type="GO" id="GO:0032259">
    <property type="term" value="P:methylation"/>
    <property type="evidence" value="ECO:0007669"/>
    <property type="project" value="UniProtKB-KW"/>
</dbReference>
<proteinExistence type="predicted"/>
<keyword evidence="3" id="KW-1185">Reference proteome</keyword>
<dbReference type="Gene3D" id="3.40.50.150">
    <property type="entry name" value="Vaccinia Virus protein VP39"/>
    <property type="match status" value="1"/>
</dbReference>
<evidence type="ECO:0000313" key="3">
    <source>
        <dbReference type="Proteomes" id="UP000317496"/>
    </source>
</evidence>
<dbReference type="SUPFAM" id="SSF53335">
    <property type="entry name" value="S-adenosyl-L-methionine-dependent methyltransferases"/>
    <property type="match status" value="1"/>
</dbReference>
<dbReference type="Pfam" id="PF08241">
    <property type="entry name" value="Methyltransf_11"/>
    <property type="match status" value="1"/>
</dbReference>
<gene>
    <name evidence="2" type="ORF">FNB15_04495</name>
</gene>
<name>A0A516GYG0_9PROT</name>
<dbReference type="PANTHER" id="PTHR43591">
    <property type="entry name" value="METHYLTRANSFERASE"/>
    <property type="match status" value="1"/>
</dbReference>
<dbReference type="GO" id="GO:0008757">
    <property type="term" value="F:S-adenosylmethionine-dependent methyltransferase activity"/>
    <property type="evidence" value="ECO:0007669"/>
    <property type="project" value="InterPro"/>
</dbReference>
<accession>A0A516GYG0</accession>
<protein>
    <submittedName>
        <fullName evidence="2">Class I SAM-dependent methyltransferase</fullName>
    </submittedName>
</protein>
<dbReference type="EMBL" id="CP041636">
    <property type="protein sequence ID" value="QDO96578.1"/>
    <property type="molecule type" value="Genomic_DNA"/>
</dbReference>
<sequence>MRAAAARCSGRCGLWLPCSYWHCSSEAKRTEILHMNMYRYCAGWARSNASPGAKVLDYGCGAGTIVQMMIEKGVEAYGCDVFYDGGDYSRRVPPVLLENGTIRRMEGDRIPFEDESFDLIVNNQVLEHVPDLDLVLQEMARVLKPGGRVLSLFPDRSVWRERHCGIPFLHWFPKLSRSRVYYAYALRSLGLGHHKKNKPKWQWSEDFCTWLDNWTYYRPRKIIHDNFRQRIGTIRNLEVQCLTEWLGSRAWLVRLMPAFVSEQIVHKMACLVFETTKPGRAG</sequence>
<reference evidence="2 3" key="1">
    <citation type="submission" date="2019-07" db="EMBL/GenBank/DDBJ databases">
        <title>Genome sequencing for Ferrovibrio sp. K5.</title>
        <authorList>
            <person name="Park S.-J."/>
        </authorList>
    </citation>
    <scope>NUCLEOTIDE SEQUENCE [LARGE SCALE GENOMIC DNA]</scope>
    <source>
        <strain evidence="2 3">K5</strain>
    </source>
</reference>
<dbReference type="Proteomes" id="UP000317496">
    <property type="component" value="Chromosome"/>
</dbReference>
<feature type="domain" description="Methyltransferase type 11" evidence="1">
    <location>
        <begin position="56"/>
        <end position="150"/>
    </location>
</feature>
<keyword evidence="2" id="KW-0808">Transferase</keyword>
<dbReference type="KEGG" id="fer:FNB15_04495"/>
<organism evidence="2 3">
    <name type="scientific">Ferrovibrio terrae</name>
    <dbReference type="NCBI Taxonomy" id="2594003"/>
    <lineage>
        <taxon>Bacteria</taxon>
        <taxon>Pseudomonadati</taxon>
        <taxon>Pseudomonadota</taxon>
        <taxon>Alphaproteobacteria</taxon>
        <taxon>Rhodospirillales</taxon>
        <taxon>Rhodospirillaceae</taxon>
        <taxon>Ferrovibrio</taxon>
    </lineage>
</organism>
<keyword evidence="2" id="KW-0489">Methyltransferase</keyword>
<evidence type="ECO:0000259" key="1">
    <source>
        <dbReference type="Pfam" id="PF08241"/>
    </source>
</evidence>
<dbReference type="CDD" id="cd02440">
    <property type="entry name" value="AdoMet_MTases"/>
    <property type="match status" value="1"/>
</dbReference>
<dbReference type="InterPro" id="IPR013216">
    <property type="entry name" value="Methyltransf_11"/>
</dbReference>
<dbReference type="InterPro" id="IPR029063">
    <property type="entry name" value="SAM-dependent_MTases_sf"/>
</dbReference>